<dbReference type="AlphaFoldDB" id="A0A2U1L091"/>
<keyword evidence="3 6" id="KW-0732">Signal</keyword>
<evidence type="ECO:0000256" key="1">
    <source>
        <dbReference type="ARBA" id="ARBA00004370"/>
    </source>
</evidence>
<sequence length="184" mass="20100">MSSSNFLIVSLALLLVIALSFIPNFASASVKEETALLKWKASLQIPNNSQLLSSWTPLPMNSSAMAPCSWFGISCNADGNIYRLNLTSSKLKGTLNQFPFSILHDVTDFNLSVNNFFGRIPPEIGLLSKLVYLNLSDNQFSGVIPPEISQLVNLVELGLSKNLLEGSIPPTIVNQFEKSIPNTE</sequence>
<proteinExistence type="predicted"/>
<dbReference type="PANTHER" id="PTHR48060">
    <property type="entry name" value="DNA DAMAGE-REPAIR/TOLERATION PROTEIN DRT100"/>
    <property type="match status" value="1"/>
</dbReference>
<feature type="chain" id="PRO_5015663696" evidence="6">
    <location>
        <begin position="29"/>
        <end position="184"/>
    </location>
</feature>
<dbReference type="SUPFAM" id="SSF52058">
    <property type="entry name" value="L domain-like"/>
    <property type="match status" value="1"/>
</dbReference>
<gene>
    <name evidence="8" type="ORF">CTI12_AA545310</name>
</gene>
<feature type="domain" description="Leucine-rich repeat-containing N-terminal plant-type" evidence="7">
    <location>
        <begin position="32"/>
        <end position="76"/>
    </location>
</feature>
<dbReference type="InterPro" id="IPR032675">
    <property type="entry name" value="LRR_dom_sf"/>
</dbReference>
<evidence type="ECO:0000256" key="6">
    <source>
        <dbReference type="SAM" id="SignalP"/>
    </source>
</evidence>
<keyword evidence="8" id="KW-0808">Transferase</keyword>
<dbReference type="PANTHER" id="PTHR48060:SF24">
    <property type="entry name" value="NON-SPECIFIC SERINE_THREONINE PROTEIN KINASE"/>
    <property type="match status" value="1"/>
</dbReference>
<dbReference type="STRING" id="35608.A0A2U1L091"/>
<evidence type="ECO:0000256" key="3">
    <source>
        <dbReference type="ARBA" id="ARBA00022729"/>
    </source>
</evidence>
<keyword evidence="5" id="KW-0472">Membrane</keyword>
<dbReference type="Pfam" id="PF00560">
    <property type="entry name" value="LRR_1"/>
    <property type="match status" value="2"/>
</dbReference>
<dbReference type="Proteomes" id="UP000245207">
    <property type="component" value="Unassembled WGS sequence"/>
</dbReference>
<evidence type="ECO:0000256" key="4">
    <source>
        <dbReference type="ARBA" id="ARBA00022737"/>
    </source>
</evidence>
<comment type="subcellular location">
    <subcellularLocation>
        <location evidence="1">Membrane</location>
    </subcellularLocation>
</comment>
<evidence type="ECO:0000313" key="8">
    <source>
        <dbReference type="EMBL" id="PWA42390.1"/>
    </source>
</evidence>
<dbReference type="GO" id="GO:0016301">
    <property type="term" value="F:kinase activity"/>
    <property type="evidence" value="ECO:0007669"/>
    <property type="project" value="UniProtKB-KW"/>
</dbReference>
<dbReference type="OrthoDB" id="676979at2759"/>
<evidence type="ECO:0000313" key="9">
    <source>
        <dbReference type="Proteomes" id="UP000245207"/>
    </source>
</evidence>
<accession>A0A2U1L091</accession>
<dbReference type="Pfam" id="PF08263">
    <property type="entry name" value="LRRNT_2"/>
    <property type="match status" value="1"/>
</dbReference>
<comment type="caution">
    <text evidence="8">The sequence shown here is derived from an EMBL/GenBank/DDBJ whole genome shotgun (WGS) entry which is preliminary data.</text>
</comment>
<dbReference type="Gene3D" id="3.80.10.10">
    <property type="entry name" value="Ribonuclease Inhibitor"/>
    <property type="match status" value="1"/>
</dbReference>
<protein>
    <submittedName>
        <fullName evidence="8">Leucine-rich repeat receptor-like protein kinase family protein</fullName>
    </submittedName>
</protein>
<keyword evidence="9" id="KW-1185">Reference proteome</keyword>
<evidence type="ECO:0000259" key="7">
    <source>
        <dbReference type="Pfam" id="PF08263"/>
    </source>
</evidence>
<keyword evidence="8" id="KW-0418">Kinase</keyword>
<keyword evidence="4" id="KW-0677">Repeat</keyword>
<name>A0A2U1L091_ARTAN</name>
<dbReference type="EMBL" id="PKPP01012437">
    <property type="protein sequence ID" value="PWA42390.1"/>
    <property type="molecule type" value="Genomic_DNA"/>
</dbReference>
<organism evidence="8 9">
    <name type="scientific">Artemisia annua</name>
    <name type="common">Sweet wormwood</name>
    <dbReference type="NCBI Taxonomy" id="35608"/>
    <lineage>
        <taxon>Eukaryota</taxon>
        <taxon>Viridiplantae</taxon>
        <taxon>Streptophyta</taxon>
        <taxon>Embryophyta</taxon>
        <taxon>Tracheophyta</taxon>
        <taxon>Spermatophyta</taxon>
        <taxon>Magnoliopsida</taxon>
        <taxon>eudicotyledons</taxon>
        <taxon>Gunneridae</taxon>
        <taxon>Pentapetalae</taxon>
        <taxon>asterids</taxon>
        <taxon>campanulids</taxon>
        <taxon>Asterales</taxon>
        <taxon>Asteraceae</taxon>
        <taxon>Asteroideae</taxon>
        <taxon>Anthemideae</taxon>
        <taxon>Artemisiinae</taxon>
        <taxon>Artemisia</taxon>
    </lineage>
</organism>
<dbReference type="InterPro" id="IPR053211">
    <property type="entry name" value="DNA_repair-toleration"/>
</dbReference>
<dbReference type="FunFam" id="3.80.10.10:FF:000400">
    <property type="entry name" value="Nuclear pore complex protein NUP107"/>
    <property type="match status" value="1"/>
</dbReference>
<keyword evidence="2" id="KW-0433">Leucine-rich repeat</keyword>
<keyword evidence="8" id="KW-0675">Receptor</keyword>
<evidence type="ECO:0000256" key="5">
    <source>
        <dbReference type="ARBA" id="ARBA00023136"/>
    </source>
</evidence>
<feature type="signal peptide" evidence="6">
    <location>
        <begin position="1"/>
        <end position="28"/>
    </location>
</feature>
<dbReference type="InterPro" id="IPR013210">
    <property type="entry name" value="LRR_N_plant-typ"/>
</dbReference>
<dbReference type="GO" id="GO:0016020">
    <property type="term" value="C:membrane"/>
    <property type="evidence" value="ECO:0007669"/>
    <property type="project" value="UniProtKB-SubCell"/>
</dbReference>
<dbReference type="InterPro" id="IPR001611">
    <property type="entry name" value="Leu-rich_rpt"/>
</dbReference>
<reference evidence="8 9" key="1">
    <citation type="journal article" date="2018" name="Mol. Plant">
        <title>The genome of Artemisia annua provides insight into the evolution of Asteraceae family and artemisinin biosynthesis.</title>
        <authorList>
            <person name="Shen Q."/>
            <person name="Zhang L."/>
            <person name="Liao Z."/>
            <person name="Wang S."/>
            <person name="Yan T."/>
            <person name="Shi P."/>
            <person name="Liu M."/>
            <person name="Fu X."/>
            <person name="Pan Q."/>
            <person name="Wang Y."/>
            <person name="Lv Z."/>
            <person name="Lu X."/>
            <person name="Zhang F."/>
            <person name="Jiang W."/>
            <person name="Ma Y."/>
            <person name="Chen M."/>
            <person name="Hao X."/>
            <person name="Li L."/>
            <person name="Tang Y."/>
            <person name="Lv G."/>
            <person name="Zhou Y."/>
            <person name="Sun X."/>
            <person name="Brodelius P.E."/>
            <person name="Rose J.K.C."/>
            <person name="Tang K."/>
        </authorList>
    </citation>
    <scope>NUCLEOTIDE SEQUENCE [LARGE SCALE GENOMIC DNA]</scope>
    <source>
        <strain evidence="9">cv. Huhao1</strain>
        <tissue evidence="8">Leaf</tissue>
    </source>
</reference>
<evidence type="ECO:0000256" key="2">
    <source>
        <dbReference type="ARBA" id="ARBA00022614"/>
    </source>
</evidence>